<evidence type="ECO:0000256" key="2">
    <source>
        <dbReference type="ARBA" id="ARBA00005061"/>
    </source>
</evidence>
<dbReference type="PANTHER" id="PTHR12589">
    <property type="entry name" value="PYRUVOYL TETRAHYDROBIOPTERIN SYNTHASE"/>
    <property type="match status" value="1"/>
</dbReference>
<dbReference type="InterPro" id="IPR038418">
    <property type="entry name" value="6-PTP_synth/QueD_sf"/>
</dbReference>
<keyword evidence="6" id="KW-0479">Metal-binding</keyword>
<evidence type="ECO:0000256" key="8">
    <source>
        <dbReference type="ARBA" id="ARBA00023239"/>
    </source>
</evidence>
<comment type="similarity">
    <text evidence="3">Belongs to the PTPS family. QueD subfamily.</text>
</comment>
<dbReference type="SUPFAM" id="SSF55620">
    <property type="entry name" value="Tetrahydrobiopterin biosynthesis enzymes-like"/>
    <property type="match status" value="1"/>
</dbReference>
<evidence type="ECO:0000256" key="9">
    <source>
        <dbReference type="ARBA" id="ARBA00031449"/>
    </source>
</evidence>
<dbReference type="EMBL" id="DTKJ01000060">
    <property type="protein sequence ID" value="HGZ12376.1"/>
    <property type="molecule type" value="Genomic_DNA"/>
</dbReference>
<keyword evidence="8" id="KW-0456">Lyase</keyword>
<dbReference type="InterPro" id="IPR007115">
    <property type="entry name" value="6-PTP_synth/QueD"/>
</dbReference>
<evidence type="ECO:0000256" key="3">
    <source>
        <dbReference type="ARBA" id="ARBA00008900"/>
    </source>
</evidence>
<dbReference type="Pfam" id="PF01242">
    <property type="entry name" value="PTPS"/>
    <property type="match status" value="1"/>
</dbReference>
<gene>
    <name evidence="11" type="ORF">ENW48_09165</name>
</gene>
<dbReference type="Gene3D" id="3.30.479.10">
    <property type="entry name" value="6-pyruvoyl tetrahydropterin synthase/QueD"/>
    <property type="match status" value="1"/>
</dbReference>
<evidence type="ECO:0000313" key="11">
    <source>
        <dbReference type="EMBL" id="HGZ12376.1"/>
    </source>
</evidence>
<evidence type="ECO:0000256" key="6">
    <source>
        <dbReference type="ARBA" id="ARBA00022723"/>
    </source>
</evidence>
<proteinExistence type="inferred from homology"/>
<name>A0A7C5EMW1_9BACT</name>
<evidence type="ECO:0000256" key="10">
    <source>
        <dbReference type="ARBA" id="ARBA00048807"/>
    </source>
</evidence>
<evidence type="ECO:0000256" key="5">
    <source>
        <dbReference type="ARBA" id="ARBA00018141"/>
    </source>
</evidence>
<dbReference type="AlphaFoldDB" id="A0A7C5EMW1"/>
<dbReference type="GO" id="GO:0046872">
    <property type="term" value="F:metal ion binding"/>
    <property type="evidence" value="ECO:0007669"/>
    <property type="project" value="UniProtKB-KW"/>
</dbReference>
<protein>
    <recommendedName>
        <fullName evidence="5">6-carboxy-5,6,7,8-tetrahydropterin synthase</fullName>
        <ecNumber evidence="4">4.1.2.50</ecNumber>
    </recommendedName>
    <alternativeName>
        <fullName evidence="9">Queuosine biosynthesis protein QueD</fullName>
    </alternativeName>
</protein>
<comment type="pathway">
    <text evidence="2">Purine metabolism; 7-cyano-7-deazaguanine biosynthesis.</text>
</comment>
<reference evidence="11" key="1">
    <citation type="journal article" date="2020" name="mSystems">
        <title>Genome- and Community-Level Interaction Insights into Carbon Utilization and Element Cycling Functions of Hydrothermarchaeota in Hydrothermal Sediment.</title>
        <authorList>
            <person name="Zhou Z."/>
            <person name="Liu Y."/>
            <person name="Xu W."/>
            <person name="Pan J."/>
            <person name="Luo Z.H."/>
            <person name="Li M."/>
        </authorList>
    </citation>
    <scope>NUCLEOTIDE SEQUENCE [LARGE SCALE GENOMIC DNA]</scope>
    <source>
        <strain evidence="11">SpSt-853</strain>
    </source>
</reference>
<comment type="cofactor">
    <cofactor evidence="1">
        <name>Zn(2+)</name>
        <dbReference type="ChEBI" id="CHEBI:29105"/>
    </cofactor>
</comment>
<dbReference type="GO" id="GO:0070497">
    <property type="term" value="F:6-carboxytetrahydropterin synthase activity"/>
    <property type="evidence" value="ECO:0007669"/>
    <property type="project" value="UniProtKB-EC"/>
</dbReference>
<dbReference type="EC" id="4.1.2.50" evidence="4"/>
<accession>A0A7C5EMW1</accession>
<evidence type="ECO:0000256" key="7">
    <source>
        <dbReference type="ARBA" id="ARBA00022833"/>
    </source>
</evidence>
<dbReference type="UniPathway" id="UPA00391"/>
<comment type="caution">
    <text evidence="11">The sequence shown here is derived from an EMBL/GenBank/DDBJ whole genome shotgun (WGS) entry which is preliminary data.</text>
</comment>
<keyword evidence="7" id="KW-0862">Zinc</keyword>
<evidence type="ECO:0000256" key="1">
    <source>
        <dbReference type="ARBA" id="ARBA00001947"/>
    </source>
</evidence>
<comment type="catalytic activity">
    <reaction evidence="10">
        <text>7,8-dihydroneopterin 3'-triphosphate + H2O = 6-carboxy-5,6,7,8-tetrahydropterin + triphosphate + acetaldehyde + 2 H(+)</text>
        <dbReference type="Rhea" id="RHEA:27966"/>
        <dbReference type="ChEBI" id="CHEBI:15343"/>
        <dbReference type="ChEBI" id="CHEBI:15377"/>
        <dbReference type="ChEBI" id="CHEBI:15378"/>
        <dbReference type="ChEBI" id="CHEBI:18036"/>
        <dbReference type="ChEBI" id="CHEBI:58462"/>
        <dbReference type="ChEBI" id="CHEBI:61032"/>
        <dbReference type="EC" id="4.1.2.50"/>
    </reaction>
</comment>
<dbReference type="PANTHER" id="PTHR12589:SF7">
    <property type="entry name" value="6-PYRUVOYL TETRAHYDROBIOPTERIN SYNTHASE"/>
    <property type="match status" value="1"/>
</dbReference>
<evidence type="ECO:0000256" key="4">
    <source>
        <dbReference type="ARBA" id="ARBA00012982"/>
    </source>
</evidence>
<sequence length="125" mass="14798">MYKLGVSREFVAQHFLAEEEATEESRWHSHHYRVEVELAGDLLNESGYLMDLVELEALLEEQLAYFRDRTLNELPEFAGMNPSLEQFARIFWDRLRNGIQSPKLKYLQVKMWETGSAWAAYLREL</sequence>
<organism evidence="11">
    <name type="scientific">Desulfobacca acetoxidans</name>
    <dbReference type="NCBI Taxonomy" id="60893"/>
    <lineage>
        <taxon>Bacteria</taxon>
        <taxon>Pseudomonadati</taxon>
        <taxon>Thermodesulfobacteriota</taxon>
        <taxon>Desulfobaccia</taxon>
        <taxon>Desulfobaccales</taxon>
        <taxon>Desulfobaccaceae</taxon>
        <taxon>Desulfobacca</taxon>
    </lineage>
</organism>